<feature type="signal peptide" evidence="1">
    <location>
        <begin position="1"/>
        <end position="29"/>
    </location>
</feature>
<protein>
    <recommendedName>
        <fullName evidence="4">Lipocalin-like domain-containing protein</fullName>
    </recommendedName>
</protein>
<proteinExistence type="predicted"/>
<evidence type="ECO:0000256" key="1">
    <source>
        <dbReference type="SAM" id="SignalP"/>
    </source>
</evidence>
<name>A0A1E7XE76_9LACO</name>
<dbReference type="Proteomes" id="UP000177010">
    <property type="component" value="Unassembled WGS sequence"/>
</dbReference>
<evidence type="ECO:0000313" key="2">
    <source>
        <dbReference type="EMBL" id="OFA11425.1"/>
    </source>
</evidence>
<dbReference type="RefSeq" id="WP_070367640.1">
    <property type="nucleotide sequence ID" value="NZ_JAZHVW010000001.1"/>
</dbReference>
<dbReference type="EMBL" id="MIQE01000010">
    <property type="protein sequence ID" value="OFA11425.1"/>
    <property type="molecule type" value="Genomic_DNA"/>
</dbReference>
<feature type="chain" id="PRO_5009449533" description="Lipocalin-like domain-containing protein" evidence="1">
    <location>
        <begin position="30"/>
        <end position="143"/>
    </location>
</feature>
<dbReference type="STRING" id="481719.LASUN_10340"/>
<sequence length="143" mass="17072">MKKWKLLLGMIALSLGLVFTFNNSTNVNAASWHRGTPIALRGHWKQKTYISDGNSKTVYYNKISITQKMVEADYFGSMPDEFTHIRWRKLNHNTYLLHARRFIDGYNHKIHKLTIRRTSRNRMYLHLDGHSYLSNRHKEFIKY</sequence>
<keyword evidence="1" id="KW-0732">Signal</keyword>
<organism evidence="2 3">
    <name type="scientific">Lentilactobacillus sunkii</name>
    <dbReference type="NCBI Taxonomy" id="481719"/>
    <lineage>
        <taxon>Bacteria</taxon>
        <taxon>Bacillati</taxon>
        <taxon>Bacillota</taxon>
        <taxon>Bacilli</taxon>
        <taxon>Lactobacillales</taxon>
        <taxon>Lactobacillaceae</taxon>
        <taxon>Lentilactobacillus</taxon>
    </lineage>
</organism>
<evidence type="ECO:0000313" key="3">
    <source>
        <dbReference type="Proteomes" id="UP000177010"/>
    </source>
</evidence>
<evidence type="ECO:0008006" key="4">
    <source>
        <dbReference type="Google" id="ProtNLM"/>
    </source>
</evidence>
<accession>A0A1E7XE76</accession>
<gene>
    <name evidence="2" type="ORF">LASUN_10340</name>
</gene>
<reference evidence="2 3" key="1">
    <citation type="submission" date="2016-09" db="EMBL/GenBank/DDBJ databases">
        <title>Genome Sequence of Lactobacillus sunkii Strain CG01.</title>
        <authorList>
            <person name="Poehlein A."/>
            <person name="Gabris C."/>
            <person name="Bengelsdorf F.R."/>
            <person name="Duerre P."/>
            <person name="Daniel R."/>
        </authorList>
    </citation>
    <scope>NUCLEOTIDE SEQUENCE [LARGE SCALE GENOMIC DNA]</scope>
    <source>
        <strain evidence="2 3">CG_D</strain>
    </source>
</reference>
<dbReference type="AlphaFoldDB" id="A0A1E7XE76"/>
<comment type="caution">
    <text evidence="2">The sequence shown here is derived from an EMBL/GenBank/DDBJ whole genome shotgun (WGS) entry which is preliminary data.</text>
</comment>